<dbReference type="Proteomes" id="UP000037460">
    <property type="component" value="Unassembled WGS sequence"/>
</dbReference>
<keyword evidence="3" id="KW-1185">Reference proteome</keyword>
<accession>A0A0M0K819</accession>
<protein>
    <submittedName>
        <fullName evidence="2">Uncharacterized protein</fullName>
    </submittedName>
</protein>
<evidence type="ECO:0000313" key="2">
    <source>
        <dbReference type="EMBL" id="KOO34996.1"/>
    </source>
</evidence>
<dbReference type="EMBL" id="JWZX01001017">
    <property type="protein sequence ID" value="KOO34996.1"/>
    <property type="molecule type" value="Genomic_DNA"/>
</dbReference>
<evidence type="ECO:0000313" key="3">
    <source>
        <dbReference type="Proteomes" id="UP000037460"/>
    </source>
</evidence>
<feature type="compositionally biased region" description="Basic residues" evidence="1">
    <location>
        <begin position="41"/>
        <end position="56"/>
    </location>
</feature>
<comment type="caution">
    <text evidence="2">The sequence shown here is derived from an EMBL/GenBank/DDBJ whole genome shotgun (WGS) entry which is preliminary data.</text>
</comment>
<proteinExistence type="predicted"/>
<sequence length="134" mass="13966">MVAPTVALTAYVPSAPAEVDDAEEAESVAGNESVVNGVVKPRSRRGGRGKGHKNKHTLAAAQQQQAENYGAHNGAVVQAIAPGKGTVAGALERGTKENAPLNQLPHHFMLQSARRTLQAATQHMLPRAEAMSSA</sequence>
<organism evidence="2 3">
    <name type="scientific">Chrysochromulina tobinii</name>
    <dbReference type="NCBI Taxonomy" id="1460289"/>
    <lineage>
        <taxon>Eukaryota</taxon>
        <taxon>Haptista</taxon>
        <taxon>Haptophyta</taxon>
        <taxon>Prymnesiophyceae</taxon>
        <taxon>Prymnesiales</taxon>
        <taxon>Chrysochromulinaceae</taxon>
        <taxon>Chrysochromulina</taxon>
    </lineage>
</organism>
<reference evidence="3" key="1">
    <citation type="journal article" date="2015" name="PLoS Genet.">
        <title>Genome Sequence and Transcriptome Analyses of Chrysochromulina tobin: Metabolic Tools for Enhanced Algal Fitness in the Prominent Order Prymnesiales (Haptophyceae).</title>
        <authorList>
            <person name="Hovde B.T."/>
            <person name="Deodato C.R."/>
            <person name="Hunsperger H.M."/>
            <person name="Ryken S.A."/>
            <person name="Yost W."/>
            <person name="Jha R.K."/>
            <person name="Patterson J."/>
            <person name="Monnat R.J. Jr."/>
            <person name="Barlow S.B."/>
            <person name="Starkenburg S.R."/>
            <person name="Cattolico R.A."/>
        </authorList>
    </citation>
    <scope>NUCLEOTIDE SEQUENCE</scope>
    <source>
        <strain evidence="3">CCMP291</strain>
    </source>
</reference>
<gene>
    <name evidence="2" type="ORF">Ctob_007187</name>
</gene>
<feature type="region of interest" description="Disordered" evidence="1">
    <location>
        <begin position="25"/>
        <end position="61"/>
    </location>
</feature>
<name>A0A0M0K819_9EUKA</name>
<dbReference type="AlphaFoldDB" id="A0A0M0K819"/>
<evidence type="ECO:0000256" key="1">
    <source>
        <dbReference type="SAM" id="MobiDB-lite"/>
    </source>
</evidence>